<accession>A0A261U492</accession>
<dbReference type="EMBL" id="NEVQ01000013">
    <property type="protein sequence ID" value="OZI56774.1"/>
    <property type="molecule type" value="Genomic_DNA"/>
</dbReference>
<sequence>MSNPHRKARRNKRYRPREIRTPMIVGTDLVLRSLEAIVDRLEIDGTVGVDGKGNPVFQAGDGEWYDAAGAIEGVHKHFDMFATRHKLTLPLDCLRELSIAFRYCVPVQQSTMQKLRTSLPALRRAMSMADPDEQVDLLRQTQIWSELQYAEAAA</sequence>
<gene>
    <name evidence="1" type="ORF">CAL20_15355</name>
</gene>
<keyword evidence="2" id="KW-1185">Reference proteome</keyword>
<reference evidence="1 2" key="1">
    <citation type="submission" date="2017-05" db="EMBL/GenBank/DDBJ databases">
        <title>Complete and WGS of Bordetella genogroups.</title>
        <authorList>
            <person name="Spilker T."/>
            <person name="LiPuma J."/>
        </authorList>
    </citation>
    <scope>NUCLEOTIDE SEQUENCE [LARGE SCALE GENOMIC DNA]</scope>
    <source>
        <strain evidence="1 2">AU9919</strain>
    </source>
</reference>
<dbReference type="Proteomes" id="UP000216885">
    <property type="component" value="Unassembled WGS sequence"/>
</dbReference>
<dbReference type="AlphaFoldDB" id="A0A261U492"/>
<proteinExistence type="predicted"/>
<dbReference type="RefSeq" id="WP_094838288.1">
    <property type="nucleotide sequence ID" value="NZ_NEVQ01000013.1"/>
</dbReference>
<evidence type="ECO:0000313" key="1">
    <source>
        <dbReference type="EMBL" id="OZI56774.1"/>
    </source>
</evidence>
<comment type="caution">
    <text evidence="1">The sequence shown here is derived from an EMBL/GenBank/DDBJ whole genome shotgun (WGS) entry which is preliminary data.</text>
</comment>
<name>A0A261U492_9BORD</name>
<evidence type="ECO:0000313" key="2">
    <source>
        <dbReference type="Proteomes" id="UP000216885"/>
    </source>
</evidence>
<organism evidence="1 2">
    <name type="scientific">Bordetella genomosp. 4</name>
    <dbReference type="NCBI Taxonomy" id="463044"/>
    <lineage>
        <taxon>Bacteria</taxon>
        <taxon>Pseudomonadati</taxon>
        <taxon>Pseudomonadota</taxon>
        <taxon>Betaproteobacteria</taxon>
        <taxon>Burkholderiales</taxon>
        <taxon>Alcaligenaceae</taxon>
        <taxon>Bordetella</taxon>
    </lineage>
</organism>
<protein>
    <submittedName>
        <fullName evidence="1">Uncharacterized protein</fullName>
    </submittedName>
</protein>